<organism evidence="1 2">
    <name type="scientific">Micromonospora olivasterospora</name>
    <dbReference type="NCBI Taxonomy" id="1880"/>
    <lineage>
        <taxon>Bacteria</taxon>
        <taxon>Bacillati</taxon>
        <taxon>Actinomycetota</taxon>
        <taxon>Actinomycetes</taxon>
        <taxon>Micromonosporales</taxon>
        <taxon>Micromonosporaceae</taxon>
        <taxon>Micromonospora</taxon>
    </lineage>
</organism>
<dbReference type="AlphaFoldDB" id="A0A562IIU2"/>
<gene>
    <name evidence="1" type="ORF">JD77_05964</name>
</gene>
<evidence type="ECO:0000313" key="1">
    <source>
        <dbReference type="EMBL" id="TWH70939.1"/>
    </source>
</evidence>
<protein>
    <submittedName>
        <fullName evidence="1">Uncharacterized protein</fullName>
    </submittedName>
</protein>
<proteinExistence type="predicted"/>
<keyword evidence="2" id="KW-1185">Reference proteome</keyword>
<reference evidence="1 2" key="1">
    <citation type="submission" date="2019-07" db="EMBL/GenBank/DDBJ databases">
        <title>R&amp;d 2014.</title>
        <authorList>
            <person name="Klenk H.-P."/>
        </authorList>
    </citation>
    <scope>NUCLEOTIDE SEQUENCE [LARGE SCALE GENOMIC DNA]</scope>
    <source>
        <strain evidence="1 2">DSM 43868</strain>
    </source>
</reference>
<comment type="caution">
    <text evidence="1">The sequence shown here is derived from an EMBL/GenBank/DDBJ whole genome shotgun (WGS) entry which is preliminary data.</text>
</comment>
<sequence>MPGLLQGRDVPFERADIAARDGAGEPVVPSVEGVVEGGPQERFEDVLWVCDATRSEHVACIVHEAHQMIGAMDQPEMIKGSLFLPE</sequence>
<evidence type="ECO:0000313" key="2">
    <source>
        <dbReference type="Proteomes" id="UP000319825"/>
    </source>
</evidence>
<accession>A0A562IIU2</accession>
<dbReference type="Proteomes" id="UP000319825">
    <property type="component" value="Unassembled WGS sequence"/>
</dbReference>
<dbReference type="EMBL" id="VLKE01000001">
    <property type="protein sequence ID" value="TWH70939.1"/>
    <property type="molecule type" value="Genomic_DNA"/>
</dbReference>
<name>A0A562IIU2_MICOL</name>